<dbReference type="eggNOG" id="COG0629">
    <property type="taxonomic scope" value="Bacteria"/>
</dbReference>
<dbReference type="InterPro" id="IPR000424">
    <property type="entry name" value="Primosome_PriB/ssb"/>
</dbReference>
<dbReference type="EMBL" id="AMWK01000016">
    <property type="protein sequence ID" value="ENY53623.1"/>
    <property type="molecule type" value="Genomic_DNA"/>
</dbReference>
<dbReference type="RefSeq" id="WP_002882104.1">
    <property type="nucleotide sequence ID" value="NZ_AMWK01000016.1"/>
</dbReference>
<reference evidence="3 4" key="1">
    <citation type="journal article" date="2013" name="Genome Announc.">
        <title>Draft Genome Sequences of Mycoplasma alkalescens, Mycoplasma arginini, and Mycoplasma bovigenitalium, Three Species with Equivocal Pathogenic Status for Cattle.</title>
        <authorList>
            <person name="Manso-Silvan L."/>
            <person name="Tardy F."/>
            <person name="Baranowski E."/>
            <person name="Barre A."/>
            <person name="Blanchard A."/>
            <person name="Breton M."/>
            <person name="Couture C."/>
            <person name="Citti C."/>
            <person name="Dordet-Frisoni E."/>
            <person name="Dupuy V."/>
            <person name="Gaurivaud P."/>
            <person name="Jacob D."/>
            <person name="Lemaitre C."/>
            <person name="Nikolski M."/>
            <person name="Nouvel L.X."/>
            <person name="Poumarat F."/>
            <person name="Thebault P."/>
            <person name="Theil S."/>
            <person name="Thiaucourt F."/>
            <person name="Sirand-Pugnet P."/>
        </authorList>
    </citation>
    <scope>NUCLEOTIDE SEQUENCE [LARGE SCALE GENOMIC DNA]</scope>
    <source>
        <strain evidence="3 4">14918</strain>
    </source>
</reference>
<dbReference type="SUPFAM" id="SSF50249">
    <property type="entry name" value="Nucleic acid-binding proteins"/>
    <property type="match status" value="1"/>
</dbReference>
<dbReference type="OrthoDB" id="401333at2"/>
<keyword evidence="4" id="KW-1185">Reference proteome</keyword>
<dbReference type="PATRIC" id="fig|1188234.3.peg.626"/>
<dbReference type="Proteomes" id="UP000013137">
    <property type="component" value="Unassembled WGS sequence"/>
</dbReference>
<gene>
    <name evidence="3" type="primary">ssb</name>
    <name evidence="3" type="ORF">MALK_6510</name>
</gene>
<dbReference type="InterPro" id="IPR012340">
    <property type="entry name" value="NA-bd_OB-fold"/>
</dbReference>
<dbReference type="Gene3D" id="2.40.50.140">
    <property type="entry name" value="Nucleic acid-binding proteins"/>
    <property type="match status" value="1"/>
</dbReference>
<evidence type="ECO:0000313" key="4">
    <source>
        <dbReference type="Proteomes" id="UP000013137"/>
    </source>
</evidence>
<dbReference type="Pfam" id="PF00436">
    <property type="entry name" value="SSB"/>
    <property type="match status" value="1"/>
</dbReference>
<comment type="caution">
    <text evidence="3">The sequence shown here is derived from an EMBL/GenBank/DDBJ whole genome shotgun (WGS) entry which is preliminary data.</text>
</comment>
<evidence type="ECO:0000256" key="1">
    <source>
        <dbReference type="ARBA" id="ARBA00023125"/>
    </source>
</evidence>
<evidence type="ECO:0000313" key="3">
    <source>
        <dbReference type="EMBL" id="ENY53623.1"/>
    </source>
</evidence>
<protein>
    <submittedName>
        <fullName evidence="3">Single-strand binding protein</fullName>
    </submittedName>
</protein>
<proteinExistence type="predicted"/>
<sequence length="151" mass="17034">MNKVILVGKLITEPYKGFSTIGQEYSKFTISASQDANSKPEFIPCSAWNAIASFVNKYLKNGDLVEIEGHFTRGQKFDIPNKTIYTYFVTIGKIRHLKTHNLSFAQDSQLQNQSSPQLVIDDSTIFPIETKTYETINHSSSNFDDGLTWDG</sequence>
<dbReference type="GO" id="GO:0003697">
    <property type="term" value="F:single-stranded DNA binding"/>
    <property type="evidence" value="ECO:0007669"/>
    <property type="project" value="InterPro"/>
</dbReference>
<dbReference type="CDD" id="cd04496">
    <property type="entry name" value="SSB_OBF"/>
    <property type="match status" value="1"/>
</dbReference>
<accession>N9U9L7</accession>
<dbReference type="AlphaFoldDB" id="N9U9L7"/>
<name>N9U9L7_9BACT</name>
<dbReference type="PROSITE" id="PS50935">
    <property type="entry name" value="SSB"/>
    <property type="match status" value="1"/>
</dbReference>
<evidence type="ECO:0000256" key="2">
    <source>
        <dbReference type="PROSITE-ProRule" id="PRU00252"/>
    </source>
</evidence>
<keyword evidence="1 2" id="KW-0238">DNA-binding</keyword>
<organism evidence="3 4">
    <name type="scientific">Metamycoplasma alkalescens 14918</name>
    <dbReference type="NCBI Taxonomy" id="1188234"/>
    <lineage>
        <taxon>Bacteria</taxon>
        <taxon>Bacillati</taxon>
        <taxon>Mycoplasmatota</taxon>
        <taxon>Mycoplasmoidales</taxon>
        <taxon>Metamycoplasmataceae</taxon>
        <taxon>Metamycoplasma</taxon>
    </lineage>
</organism>